<dbReference type="Proteomes" id="UP000769780">
    <property type="component" value="Unassembled WGS sequence"/>
</dbReference>
<gene>
    <name evidence="1" type="ORF">H0185_18060</name>
</gene>
<protein>
    <submittedName>
        <fullName evidence="1">Uncharacterized protein</fullName>
    </submittedName>
</protein>
<reference evidence="1 2" key="1">
    <citation type="submission" date="2020-07" db="EMBL/GenBank/DDBJ databases">
        <title>Fungal Genomes of the International Space Station.</title>
        <authorList>
            <person name="Seuylemezian A."/>
            <person name="Singh N.K."/>
            <person name="Wood J."/>
            <person name="Venkateswaran K."/>
        </authorList>
    </citation>
    <scope>NUCLEOTIDE SEQUENCE [LARGE SCALE GENOMIC DNA]</scope>
    <source>
        <strain evidence="1 2">PL-B2</strain>
    </source>
</reference>
<dbReference type="RefSeq" id="WP_221874897.1">
    <property type="nucleotide sequence ID" value="NZ_JACWFH010000026.1"/>
</dbReference>
<accession>A0ABS7K8S3</accession>
<dbReference type="EMBL" id="JACWFH010000026">
    <property type="protein sequence ID" value="MBY0098672.1"/>
    <property type="molecule type" value="Genomic_DNA"/>
</dbReference>
<organism evidence="1 2">
    <name type="scientific">Mesobacillus maritimus</name>
    <dbReference type="NCBI Taxonomy" id="1643336"/>
    <lineage>
        <taxon>Bacteria</taxon>
        <taxon>Bacillati</taxon>
        <taxon>Bacillota</taxon>
        <taxon>Bacilli</taxon>
        <taxon>Bacillales</taxon>
        <taxon>Bacillaceae</taxon>
        <taxon>Mesobacillus</taxon>
    </lineage>
</organism>
<comment type="caution">
    <text evidence="1">The sequence shown here is derived from an EMBL/GenBank/DDBJ whole genome shotgun (WGS) entry which is preliminary data.</text>
</comment>
<proteinExistence type="predicted"/>
<sequence length="52" mass="6007">MINAVELVRKQEEYRNGTIAIVQKLHNEGKPKREIAETVVLLTRKPTSFSRN</sequence>
<keyword evidence="2" id="KW-1185">Reference proteome</keyword>
<evidence type="ECO:0000313" key="1">
    <source>
        <dbReference type="EMBL" id="MBY0098672.1"/>
    </source>
</evidence>
<evidence type="ECO:0000313" key="2">
    <source>
        <dbReference type="Proteomes" id="UP000769780"/>
    </source>
</evidence>
<name>A0ABS7K8S3_9BACI</name>